<sequence length="254" mass="26923">MEKVKKPIYKKWWFWVIIVVVVFAIAAGGSGSDKKDSKKNSVAGTEQTDNKDAKTKDSDAKDAEPEEDLSAVETEYTLGAGYYTAGIDLPVGKCNLTAVSGNGNINSSNLLKGGVNEMFGVDDGNNLYESSFNGLKMKENVVFHISGDVVVQVSYTEVTGGMTGREYDESQAVELGSGNYTAGTDFPAGTYTVTAVEGTGNVSSSNLLDGGMNEIFGVDDGNGLYTSEVKNVEFSDGVDLKVSGVNIRLVPAKE</sequence>
<evidence type="ECO:0000313" key="3">
    <source>
        <dbReference type="EMBL" id="MCC2241188.1"/>
    </source>
</evidence>
<feature type="compositionally biased region" description="Basic and acidic residues" evidence="1">
    <location>
        <begin position="48"/>
        <end position="63"/>
    </location>
</feature>
<dbReference type="Proteomes" id="UP001198893">
    <property type="component" value="Unassembled WGS sequence"/>
</dbReference>
<feature type="transmembrane region" description="Helical" evidence="2">
    <location>
        <begin position="12"/>
        <end position="31"/>
    </location>
</feature>
<evidence type="ECO:0000256" key="1">
    <source>
        <dbReference type="SAM" id="MobiDB-lite"/>
    </source>
</evidence>
<name>A0AAW4W8U8_9FIRM</name>
<keyword evidence="2" id="KW-0472">Membrane</keyword>
<keyword evidence="2" id="KW-1133">Transmembrane helix</keyword>
<feature type="region of interest" description="Disordered" evidence="1">
    <location>
        <begin position="30"/>
        <end position="69"/>
    </location>
</feature>
<keyword evidence="2" id="KW-0812">Transmembrane</keyword>
<gene>
    <name evidence="3" type="ORF">LKD47_02565</name>
</gene>
<dbReference type="EMBL" id="JAJEQW010000002">
    <property type="protein sequence ID" value="MCC2241188.1"/>
    <property type="molecule type" value="Genomic_DNA"/>
</dbReference>
<organism evidence="3 4">
    <name type="scientific">Roseburia amylophila</name>
    <dbReference type="NCBI Taxonomy" id="2981794"/>
    <lineage>
        <taxon>Bacteria</taxon>
        <taxon>Bacillati</taxon>
        <taxon>Bacillota</taxon>
        <taxon>Clostridia</taxon>
        <taxon>Lachnospirales</taxon>
        <taxon>Lachnospiraceae</taxon>
        <taxon>Roseburia</taxon>
    </lineage>
</organism>
<accession>A0AAW4W8U8</accession>
<dbReference type="RefSeq" id="WP_227709586.1">
    <property type="nucleotide sequence ID" value="NZ_JAJEQW010000002.1"/>
</dbReference>
<proteinExistence type="predicted"/>
<dbReference type="AlphaFoldDB" id="A0AAW4W8U8"/>
<evidence type="ECO:0000256" key="2">
    <source>
        <dbReference type="SAM" id="Phobius"/>
    </source>
</evidence>
<evidence type="ECO:0000313" key="4">
    <source>
        <dbReference type="Proteomes" id="UP001198893"/>
    </source>
</evidence>
<protein>
    <submittedName>
        <fullName evidence="3">Uncharacterized protein</fullName>
    </submittedName>
</protein>
<comment type="caution">
    <text evidence="3">The sequence shown here is derived from an EMBL/GenBank/DDBJ whole genome shotgun (WGS) entry which is preliminary data.</text>
</comment>
<reference evidence="3" key="1">
    <citation type="submission" date="2021-10" db="EMBL/GenBank/DDBJ databases">
        <title>Anaerobic single-cell dispensing facilitates the cultivation of human gut bacteria.</title>
        <authorList>
            <person name="Afrizal A."/>
        </authorList>
    </citation>
    <scope>NUCLEOTIDE SEQUENCE</scope>
    <source>
        <strain evidence="3">CLA-AA-H204</strain>
    </source>
</reference>